<dbReference type="GO" id="GO:0046872">
    <property type="term" value="F:metal ion binding"/>
    <property type="evidence" value="ECO:0007669"/>
    <property type="project" value="UniProtKB-KW"/>
</dbReference>
<dbReference type="Pfam" id="PF04828">
    <property type="entry name" value="GFA"/>
    <property type="match status" value="2"/>
</dbReference>
<evidence type="ECO:0000256" key="2">
    <source>
        <dbReference type="ARBA" id="ARBA00022723"/>
    </source>
</evidence>
<name>A0A9P9WMA7_9PEZI</name>
<dbReference type="PANTHER" id="PTHR33337">
    <property type="entry name" value="GFA DOMAIN-CONTAINING PROTEIN"/>
    <property type="match status" value="1"/>
</dbReference>
<proteinExistence type="inferred from homology"/>
<dbReference type="OrthoDB" id="5422068at2759"/>
<dbReference type="InterPro" id="IPR011057">
    <property type="entry name" value="Mss4-like_sf"/>
</dbReference>
<protein>
    <recommendedName>
        <fullName evidence="5">CENP-V/GFA domain-containing protein</fullName>
    </recommendedName>
</protein>
<evidence type="ECO:0000313" key="6">
    <source>
        <dbReference type="EMBL" id="KAI1870996.1"/>
    </source>
</evidence>
<keyword evidence="2" id="KW-0479">Metal-binding</keyword>
<sequence>MAGNVNETRTVEAQCYCKSLHYKLTLKASNLPLGVHMCHCSVCRWTHGTLTIFHAELPKGVAPEFIEPSGLDKLTAYQGPQGKRYFCSTCGCHMGDVSLDGKDWVISTSLFAKDETVFQIRTHVFTESASGGGLNEWLPRIGDRELKIWNPKDGSAAPKESKAEYGLKGEDRLRAECHCGGVSFTIPRPTEEVINDPVMSKFVSPVDKSKWIATIDACDDCRLTSGVHVISWTFVPLDQLEPKIKPDLLIGTMKTFVSSPGVLRSFCGVCGATVFYACDDRCPTVQQNIVDVAVGILRAPEGIRAENWLTWRAGAVGWEASGLQYDEELTKSLGQGCKDWSLKKYGHAGTQEI</sequence>
<evidence type="ECO:0000256" key="3">
    <source>
        <dbReference type="ARBA" id="ARBA00022833"/>
    </source>
</evidence>
<keyword evidence="4" id="KW-0456">Lyase</keyword>
<dbReference type="PROSITE" id="PS51891">
    <property type="entry name" value="CENP_V_GFA"/>
    <property type="match status" value="1"/>
</dbReference>
<reference evidence="6" key="1">
    <citation type="submission" date="2021-03" db="EMBL/GenBank/DDBJ databases">
        <title>Revisited historic fungal species revealed as producer of novel bioactive compounds through whole genome sequencing and comparative genomics.</title>
        <authorList>
            <person name="Vignolle G.A."/>
            <person name="Hochenegger N."/>
            <person name="Mach R.L."/>
            <person name="Mach-Aigner A.R."/>
            <person name="Javad Rahimi M."/>
            <person name="Salim K.A."/>
            <person name="Chan C.M."/>
            <person name="Lim L.B.L."/>
            <person name="Cai F."/>
            <person name="Druzhinina I.S."/>
            <person name="U'Ren J.M."/>
            <person name="Derntl C."/>
        </authorList>
    </citation>
    <scope>NUCLEOTIDE SEQUENCE</scope>
    <source>
        <strain evidence="6">TUCIM 5799</strain>
    </source>
</reference>
<dbReference type="EMBL" id="JAFIMR010000013">
    <property type="protein sequence ID" value="KAI1870996.1"/>
    <property type="molecule type" value="Genomic_DNA"/>
</dbReference>
<comment type="similarity">
    <text evidence="1">Belongs to the Gfa family.</text>
</comment>
<dbReference type="Proteomes" id="UP000829685">
    <property type="component" value="Unassembled WGS sequence"/>
</dbReference>
<dbReference type="AlphaFoldDB" id="A0A9P9WMA7"/>
<evidence type="ECO:0000256" key="4">
    <source>
        <dbReference type="ARBA" id="ARBA00023239"/>
    </source>
</evidence>
<evidence type="ECO:0000259" key="5">
    <source>
        <dbReference type="PROSITE" id="PS51891"/>
    </source>
</evidence>
<feature type="domain" description="CENP-V/GFA" evidence="5">
    <location>
        <begin position="11"/>
        <end position="138"/>
    </location>
</feature>
<dbReference type="PANTHER" id="PTHR33337:SF31">
    <property type="entry name" value="DUF636 DOMAIN PROTEIN (AFU_ORTHOLOGUE AFUA_2G12650)"/>
    <property type="match status" value="1"/>
</dbReference>
<dbReference type="SUPFAM" id="SSF51316">
    <property type="entry name" value="Mss4-like"/>
    <property type="match status" value="2"/>
</dbReference>
<evidence type="ECO:0000313" key="7">
    <source>
        <dbReference type="Proteomes" id="UP000829685"/>
    </source>
</evidence>
<gene>
    <name evidence="6" type="ORF">JX265_006036</name>
</gene>
<organism evidence="6 7">
    <name type="scientific">Neoarthrinium moseri</name>
    <dbReference type="NCBI Taxonomy" id="1658444"/>
    <lineage>
        <taxon>Eukaryota</taxon>
        <taxon>Fungi</taxon>
        <taxon>Dikarya</taxon>
        <taxon>Ascomycota</taxon>
        <taxon>Pezizomycotina</taxon>
        <taxon>Sordariomycetes</taxon>
        <taxon>Xylariomycetidae</taxon>
        <taxon>Amphisphaeriales</taxon>
        <taxon>Apiosporaceae</taxon>
        <taxon>Neoarthrinium</taxon>
    </lineage>
</organism>
<dbReference type="GO" id="GO:0016846">
    <property type="term" value="F:carbon-sulfur lyase activity"/>
    <property type="evidence" value="ECO:0007669"/>
    <property type="project" value="InterPro"/>
</dbReference>
<keyword evidence="3" id="KW-0862">Zinc</keyword>
<keyword evidence="7" id="KW-1185">Reference proteome</keyword>
<dbReference type="InterPro" id="IPR006913">
    <property type="entry name" value="CENP-V/GFA"/>
</dbReference>
<dbReference type="Gene3D" id="3.90.1590.10">
    <property type="entry name" value="glutathione-dependent formaldehyde- activating enzyme (gfa)"/>
    <property type="match status" value="2"/>
</dbReference>
<accession>A0A9P9WMA7</accession>
<comment type="caution">
    <text evidence="6">The sequence shown here is derived from an EMBL/GenBank/DDBJ whole genome shotgun (WGS) entry which is preliminary data.</text>
</comment>
<evidence type="ECO:0000256" key="1">
    <source>
        <dbReference type="ARBA" id="ARBA00005495"/>
    </source>
</evidence>